<evidence type="ECO:0000256" key="10">
    <source>
        <dbReference type="ARBA" id="ARBA00023125"/>
    </source>
</evidence>
<keyword evidence="7 12" id="KW-0863">Zinc-finger</keyword>
<dbReference type="PANTHER" id="PTHR30313">
    <property type="entry name" value="DNA PRIMASE"/>
    <property type="match status" value="1"/>
</dbReference>
<comment type="function">
    <text evidence="12 13">RNA polymerase that catalyzes the synthesis of short RNA molecules used as primers for DNA polymerase during DNA replication.</text>
</comment>
<keyword evidence="9" id="KW-0460">Magnesium</keyword>
<dbReference type="GO" id="GO:1990077">
    <property type="term" value="C:primosome complex"/>
    <property type="evidence" value="ECO:0007669"/>
    <property type="project" value="UniProtKB-KW"/>
</dbReference>
<dbReference type="Gene3D" id="3.90.580.10">
    <property type="entry name" value="Zinc finger, CHC2-type domain"/>
    <property type="match status" value="1"/>
</dbReference>
<dbReference type="InterPro" id="IPR006171">
    <property type="entry name" value="TOPRIM_dom"/>
</dbReference>
<keyword evidence="10 12" id="KW-0238">DNA-binding</keyword>
<sequence length="622" mass="70028">MLTNGGRIPETIIADVKRSNDIVAVVEEYVTLSKKTGANFFGLCPFHNEVTPSFSVAPDKQIFYCFGCHRGGDVIKFISEIEKLNYPEAIRFLAKRVNITIPETDVSPYDAKRRSLQKQIESMYLEAAKFYYRALERDPEHTALKYCVARGITPISRRSFGIGFAPNTWDALYKHFELKHLTRDKEALEKSGLFTKNKYGGYCDRMRNRLIFPFFDTTGKIIAFGGRIMNVDKAQAKYLNSPETPIYTKGDHLYGLHLARKTKSNHILLVEGYMDVISAHAAGADFTVASLGTALTKRQARILGNLHKTITLAFDSDAAGQSAIMRSIDILAEEDIPTDILLLPDGKDPDEYIRKNGAAAFLGLTQKTVSVLDFKLHLAKENAIVSGQLDKRRYQENVFAILRQEKNSLLVDSVLNNLSIELGCRLQLLINDYQAKNRDPAFIRQLTSNQDNFPERKSGEGVASTSDISNSVPETLGDIELQLNIISIILCVPDLITKAKFLPQADDFSDRSLGLLFMAIKTLAPGKPDFTTLIGLTQAVRDFPESYYKRIMEICVNFEISADTVKKLEKNSLILMRDSAADKLNRLAQRLHPDNKIDAGLKQEIQTWSQKIIEYKQLIEQY</sequence>
<comment type="cofactor">
    <cofactor evidence="12 13 14">
        <name>Zn(2+)</name>
        <dbReference type="ChEBI" id="CHEBI:29105"/>
    </cofactor>
    <text evidence="12 13 14">Binds 1 zinc ion per monomer.</text>
</comment>
<name>A0A2J8B4G4_9FIRM</name>
<dbReference type="InterPro" id="IPR002694">
    <property type="entry name" value="Znf_CHC2"/>
</dbReference>
<dbReference type="NCBIfam" id="TIGR01391">
    <property type="entry name" value="dnaG"/>
    <property type="match status" value="1"/>
</dbReference>
<evidence type="ECO:0000256" key="3">
    <source>
        <dbReference type="ARBA" id="ARBA00022679"/>
    </source>
</evidence>
<evidence type="ECO:0000256" key="6">
    <source>
        <dbReference type="ARBA" id="ARBA00022723"/>
    </source>
</evidence>
<comment type="domain">
    <text evidence="12">Contains an N-terminal zinc-binding domain, a central core domain that contains the primase activity, and a C-terminal DnaB-binding domain.</text>
</comment>
<dbReference type="InterPro" id="IPR030846">
    <property type="entry name" value="DnaG_bac"/>
</dbReference>
<dbReference type="GO" id="GO:0000428">
    <property type="term" value="C:DNA-directed RNA polymerase complex"/>
    <property type="evidence" value="ECO:0007669"/>
    <property type="project" value="UniProtKB-KW"/>
</dbReference>
<keyword evidence="4 12" id="KW-0548">Nucleotidyltransferase</keyword>
<comment type="similarity">
    <text evidence="12 13">Belongs to the DnaG primase family.</text>
</comment>
<keyword evidence="3 12" id="KW-0808">Transferase</keyword>
<dbReference type="PROSITE" id="PS50880">
    <property type="entry name" value="TOPRIM"/>
    <property type="match status" value="1"/>
</dbReference>
<evidence type="ECO:0000256" key="2">
    <source>
        <dbReference type="ARBA" id="ARBA00022515"/>
    </source>
</evidence>
<dbReference type="SUPFAM" id="SSF57783">
    <property type="entry name" value="Zinc beta-ribbon"/>
    <property type="match status" value="1"/>
</dbReference>
<comment type="caution">
    <text evidence="17">The sequence shown here is derived from an EMBL/GenBank/DDBJ whole genome shotgun (WGS) entry which is preliminary data.</text>
</comment>
<dbReference type="InterPro" id="IPR013264">
    <property type="entry name" value="DNAG_N"/>
</dbReference>
<evidence type="ECO:0000256" key="11">
    <source>
        <dbReference type="ARBA" id="ARBA00023163"/>
    </source>
</evidence>
<dbReference type="Pfam" id="PF01807">
    <property type="entry name" value="Zn_ribbon_DnaG"/>
    <property type="match status" value="1"/>
</dbReference>
<feature type="zinc finger region" description="CHC2-type" evidence="12 14">
    <location>
        <begin position="44"/>
        <end position="68"/>
    </location>
</feature>
<dbReference type="Pfam" id="PF08275">
    <property type="entry name" value="DNAG_N"/>
    <property type="match status" value="1"/>
</dbReference>
<keyword evidence="2 12" id="KW-0639">Primosome</keyword>
<dbReference type="EC" id="2.7.7.101" evidence="12"/>
<feature type="region of interest" description="Disordered" evidence="15">
    <location>
        <begin position="447"/>
        <end position="468"/>
    </location>
</feature>
<evidence type="ECO:0000256" key="14">
    <source>
        <dbReference type="PIRSR" id="PIRSR002811-1"/>
    </source>
</evidence>
<comment type="catalytic activity">
    <reaction evidence="12">
        <text>ssDNA + n NTP = ssDNA/pppN(pN)n-1 hybrid + (n-1) diphosphate.</text>
        <dbReference type="EC" id="2.7.7.101"/>
    </reaction>
</comment>
<comment type="subunit">
    <text evidence="12">Monomer. Interacts with DnaB.</text>
</comment>
<evidence type="ECO:0000256" key="15">
    <source>
        <dbReference type="SAM" id="MobiDB-lite"/>
    </source>
</evidence>
<dbReference type="GO" id="GO:0003899">
    <property type="term" value="F:DNA-directed RNA polymerase activity"/>
    <property type="evidence" value="ECO:0007669"/>
    <property type="project" value="UniProtKB-UniRule"/>
</dbReference>
<dbReference type="Proteomes" id="UP000236394">
    <property type="component" value="Unassembled WGS sequence"/>
</dbReference>
<keyword evidence="1 12" id="KW-0240">DNA-directed RNA polymerase</keyword>
<dbReference type="Gene3D" id="3.90.980.10">
    <property type="entry name" value="DNA primase, catalytic core, N-terminal domain"/>
    <property type="match status" value="1"/>
</dbReference>
<dbReference type="InterPro" id="IPR036977">
    <property type="entry name" value="DNA_primase_Znf_CHC2"/>
</dbReference>
<dbReference type="FunFam" id="3.90.580.10:FF:000001">
    <property type="entry name" value="DNA primase"/>
    <property type="match status" value="1"/>
</dbReference>
<dbReference type="PANTHER" id="PTHR30313:SF2">
    <property type="entry name" value="DNA PRIMASE"/>
    <property type="match status" value="1"/>
</dbReference>
<keyword evidence="6 12" id="KW-0479">Metal-binding</keyword>
<keyword evidence="8 12" id="KW-0862">Zinc</keyword>
<keyword evidence="5 12" id="KW-0235">DNA replication</keyword>
<dbReference type="AlphaFoldDB" id="A0A2J8B4G4"/>
<evidence type="ECO:0000256" key="7">
    <source>
        <dbReference type="ARBA" id="ARBA00022771"/>
    </source>
</evidence>
<evidence type="ECO:0000256" key="12">
    <source>
        <dbReference type="HAMAP-Rule" id="MF_00974"/>
    </source>
</evidence>
<dbReference type="InterPro" id="IPR050219">
    <property type="entry name" value="DnaG_primase"/>
</dbReference>
<evidence type="ECO:0000256" key="13">
    <source>
        <dbReference type="PIRNR" id="PIRNR002811"/>
    </source>
</evidence>
<dbReference type="CDD" id="cd03364">
    <property type="entry name" value="TOPRIM_DnaG_primases"/>
    <property type="match status" value="1"/>
</dbReference>
<proteinExistence type="inferred from homology"/>
<dbReference type="GO" id="GO:0008270">
    <property type="term" value="F:zinc ion binding"/>
    <property type="evidence" value="ECO:0007669"/>
    <property type="project" value="UniProtKB-UniRule"/>
</dbReference>
<evidence type="ECO:0000256" key="8">
    <source>
        <dbReference type="ARBA" id="ARBA00022833"/>
    </source>
</evidence>
<dbReference type="Pfam" id="PF13155">
    <property type="entry name" value="Toprim_2"/>
    <property type="match status" value="1"/>
</dbReference>
<dbReference type="Gene3D" id="3.40.1360.10">
    <property type="match status" value="1"/>
</dbReference>
<keyword evidence="11 12" id="KW-0804">Transcription</keyword>
<accession>A0A2J8B4G4</accession>
<dbReference type="InterPro" id="IPR037068">
    <property type="entry name" value="DNA_primase_core_N_sf"/>
</dbReference>
<reference evidence="18" key="1">
    <citation type="submission" date="2017-04" db="EMBL/GenBank/DDBJ databases">
        <authorList>
            <person name="Bumgarner R.E."/>
            <person name="Fredricks D.N."/>
            <person name="Srinivasan S."/>
        </authorList>
    </citation>
    <scope>NUCLEOTIDE SEQUENCE [LARGE SCALE GENOMIC DNA]</scope>
    <source>
        <strain evidence="18">KA00405</strain>
    </source>
</reference>
<evidence type="ECO:0000256" key="9">
    <source>
        <dbReference type="ARBA" id="ARBA00022842"/>
    </source>
</evidence>
<dbReference type="PIRSF" id="PIRSF002811">
    <property type="entry name" value="DnaG"/>
    <property type="match status" value="1"/>
</dbReference>
<dbReference type="GO" id="GO:0005737">
    <property type="term" value="C:cytoplasm"/>
    <property type="evidence" value="ECO:0007669"/>
    <property type="project" value="TreeGrafter"/>
</dbReference>
<dbReference type="SUPFAM" id="SSF56731">
    <property type="entry name" value="DNA primase core"/>
    <property type="match status" value="1"/>
</dbReference>
<organism evidence="17 18">
    <name type="scientific">Mageeibacillus indolicus</name>
    <dbReference type="NCBI Taxonomy" id="884684"/>
    <lineage>
        <taxon>Bacteria</taxon>
        <taxon>Bacillati</taxon>
        <taxon>Bacillota</taxon>
        <taxon>Clostridia</taxon>
        <taxon>Eubacteriales</taxon>
        <taxon>Oscillospiraceae</taxon>
        <taxon>Mageeibacillus</taxon>
    </lineage>
</organism>
<dbReference type="GO" id="GO:0006269">
    <property type="term" value="P:DNA replication, synthesis of primer"/>
    <property type="evidence" value="ECO:0007669"/>
    <property type="project" value="UniProtKB-UniRule"/>
</dbReference>
<dbReference type="EMBL" id="NBZD01000001">
    <property type="protein sequence ID" value="PNH19668.1"/>
    <property type="molecule type" value="Genomic_DNA"/>
</dbReference>
<dbReference type="GO" id="GO:0003677">
    <property type="term" value="F:DNA binding"/>
    <property type="evidence" value="ECO:0007669"/>
    <property type="project" value="UniProtKB-KW"/>
</dbReference>
<gene>
    <name evidence="12" type="primary">dnaG</name>
    <name evidence="17" type="ORF">B7R76_01935</name>
</gene>
<dbReference type="SMART" id="SM00493">
    <property type="entry name" value="TOPRIM"/>
    <property type="match status" value="1"/>
</dbReference>
<feature type="domain" description="Toprim" evidence="16">
    <location>
        <begin position="265"/>
        <end position="346"/>
    </location>
</feature>
<dbReference type="SMART" id="SM00400">
    <property type="entry name" value="ZnF_CHCC"/>
    <property type="match status" value="1"/>
</dbReference>
<evidence type="ECO:0000256" key="5">
    <source>
        <dbReference type="ARBA" id="ARBA00022705"/>
    </source>
</evidence>
<dbReference type="InterPro" id="IPR006295">
    <property type="entry name" value="DNA_primase_DnaG"/>
</dbReference>
<dbReference type="HAMAP" id="MF_00974">
    <property type="entry name" value="DNA_primase_DnaG"/>
    <property type="match status" value="1"/>
</dbReference>
<evidence type="ECO:0000256" key="4">
    <source>
        <dbReference type="ARBA" id="ARBA00022695"/>
    </source>
</evidence>
<dbReference type="InterPro" id="IPR034151">
    <property type="entry name" value="TOPRIM_DnaG_bac"/>
</dbReference>
<evidence type="ECO:0000313" key="18">
    <source>
        <dbReference type="Proteomes" id="UP000236394"/>
    </source>
</evidence>
<evidence type="ECO:0000313" key="17">
    <source>
        <dbReference type="EMBL" id="PNH19668.1"/>
    </source>
</evidence>
<evidence type="ECO:0000256" key="1">
    <source>
        <dbReference type="ARBA" id="ARBA00022478"/>
    </source>
</evidence>
<evidence type="ECO:0000259" key="16">
    <source>
        <dbReference type="PROSITE" id="PS50880"/>
    </source>
</evidence>
<protein>
    <recommendedName>
        <fullName evidence="12 13">DNA primase</fullName>
        <ecNumber evidence="12">2.7.7.101</ecNumber>
    </recommendedName>
</protein>